<evidence type="ECO:0000256" key="2">
    <source>
        <dbReference type="ARBA" id="ARBA00004798"/>
    </source>
</evidence>
<dbReference type="Pfam" id="PF06415">
    <property type="entry name" value="iPGM_N"/>
    <property type="match status" value="1"/>
</dbReference>
<evidence type="ECO:0000256" key="1">
    <source>
        <dbReference type="ARBA" id="ARBA00001936"/>
    </source>
</evidence>
<sequence length="82" mass="9246">MEQEIIQKHGLGTVATLSGRHYGMDRDKHWDRTKKAYDMLTGEGALQPREVVIQAAYDRNLNDEFVMPAVIAGPHPIKENDA</sequence>
<dbReference type="GO" id="GO:0030145">
    <property type="term" value="F:manganese ion binding"/>
    <property type="evidence" value="ECO:0007669"/>
    <property type="project" value="InterPro"/>
</dbReference>
<name>X1VC28_9ZZZZ</name>
<proteinExistence type="inferred from homology"/>
<keyword evidence="7" id="KW-0464">Manganese</keyword>
<dbReference type="InterPro" id="IPR011258">
    <property type="entry name" value="BPG-indep_PGM_N"/>
</dbReference>
<evidence type="ECO:0000256" key="4">
    <source>
        <dbReference type="ARBA" id="ARBA00012026"/>
    </source>
</evidence>
<dbReference type="InterPro" id="IPR005995">
    <property type="entry name" value="Pgm_bpd_ind"/>
</dbReference>
<evidence type="ECO:0000256" key="6">
    <source>
        <dbReference type="ARBA" id="ARBA00023152"/>
    </source>
</evidence>
<evidence type="ECO:0000256" key="5">
    <source>
        <dbReference type="ARBA" id="ARBA00022723"/>
    </source>
</evidence>
<evidence type="ECO:0000256" key="7">
    <source>
        <dbReference type="ARBA" id="ARBA00023211"/>
    </source>
</evidence>
<comment type="similarity">
    <text evidence="3">Belongs to the BPG-independent phosphoglycerate mutase family.</text>
</comment>
<protein>
    <recommendedName>
        <fullName evidence="4">phosphoglycerate mutase (2,3-diphosphoglycerate-independent)</fullName>
        <ecNumber evidence="4">5.4.2.12</ecNumber>
    </recommendedName>
</protein>
<dbReference type="GO" id="GO:0006007">
    <property type="term" value="P:glucose catabolic process"/>
    <property type="evidence" value="ECO:0007669"/>
    <property type="project" value="InterPro"/>
</dbReference>
<dbReference type="AlphaFoldDB" id="X1VC28"/>
<dbReference type="SUPFAM" id="SSF64158">
    <property type="entry name" value="2,3-Bisphosphoglycerate-independent phosphoglycerate mutase, substrate-binding domain"/>
    <property type="match status" value="1"/>
</dbReference>
<dbReference type="Gene3D" id="3.40.1450.10">
    <property type="entry name" value="BPG-independent phosphoglycerate mutase, domain B"/>
    <property type="match status" value="1"/>
</dbReference>
<keyword evidence="6" id="KW-0324">Glycolysis</keyword>
<dbReference type="GO" id="GO:0004619">
    <property type="term" value="F:phosphoglycerate mutase activity"/>
    <property type="evidence" value="ECO:0007669"/>
    <property type="project" value="UniProtKB-EC"/>
</dbReference>
<gene>
    <name evidence="10" type="ORF">S12H4_50088</name>
</gene>
<comment type="pathway">
    <text evidence="2">Carbohydrate degradation; glycolysis; pyruvate from D-glyceraldehyde 3-phosphate: step 3/5.</text>
</comment>
<accession>X1VC28</accession>
<evidence type="ECO:0000256" key="8">
    <source>
        <dbReference type="ARBA" id="ARBA00023235"/>
    </source>
</evidence>
<dbReference type="EC" id="5.4.2.12" evidence="4"/>
<feature type="domain" description="BPG-independent PGAM N-terminal" evidence="9">
    <location>
        <begin position="4"/>
        <end position="81"/>
    </location>
</feature>
<dbReference type="PANTHER" id="PTHR31637:SF0">
    <property type="entry name" value="2,3-BISPHOSPHOGLYCERATE-INDEPENDENT PHOSPHOGLYCERATE MUTASE"/>
    <property type="match status" value="1"/>
</dbReference>
<dbReference type="PANTHER" id="PTHR31637">
    <property type="entry name" value="2,3-BISPHOSPHOGLYCERATE-INDEPENDENT PHOSPHOGLYCERATE MUTASE"/>
    <property type="match status" value="1"/>
</dbReference>
<dbReference type="GO" id="GO:0005737">
    <property type="term" value="C:cytoplasm"/>
    <property type="evidence" value="ECO:0007669"/>
    <property type="project" value="InterPro"/>
</dbReference>
<dbReference type="GO" id="GO:0006096">
    <property type="term" value="P:glycolytic process"/>
    <property type="evidence" value="ECO:0007669"/>
    <property type="project" value="UniProtKB-KW"/>
</dbReference>
<dbReference type="EMBL" id="BARW01031499">
    <property type="protein sequence ID" value="GAJ03640.1"/>
    <property type="molecule type" value="Genomic_DNA"/>
</dbReference>
<evidence type="ECO:0000256" key="3">
    <source>
        <dbReference type="ARBA" id="ARBA00008819"/>
    </source>
</evidence>
<keyword evidence="5" id="KW-0479">Metal-binding</keyword>
<feature type="non-terminal residue" evidence="10">
    <location>
        <position position="82"/>
    </location>
</feature>
<comment type="cofactor">
    <cofactor evidence="1">
        <name>Mn(2+)</name>
        <dbReference type="ChEBI" id="CHEBI:29035"/>
    </cofactor>
</comment>
<reference evidence="10" key="1">
    <citation type="journal article" date="2014" name="Front. Microbiol.">
        <title>High frequency of phylogenetically diverse reductive dehalogenase-homologous genes in deep subseafloor sedimentary metagenomes.</title>
        <authorList>
            <person name="Kawai M."/>
            <person name="Futagami T."/>
            <person name="Toyoda A."/>
            <person name="Takaki Y."/>
            <person name="Nishi S."/>
            <person name="Hori S."/>
            <person name="Arai W."/>
            <person name="Tsubouchi T."/>
            <person name="Morono Y."/>
            <person name="Uchiyama I."/>
            <person name="Ito T."/>
            <person name="Fujiyama A."/>
            <person name="Inagaki F."/>
            <person name="Takami H."/>
        </authorList>
    </citation>
    <scope>NUCLEOTIDE SEQUENCE</scope>
    <source>
        <strain evidence="10">Expedition CK06-06</strain>
    </source>
</reference>
<evidence type="ECO:0000313" key="10">
    <source>
        <dbReference type="EMBL" id="GAJ03640.1"/>
    </source>
</evidence>
<comment type="caution">
    <text evidence="10">The sequence shown here is derived from an EMBL/GenBank/DDBJ whole genome shotgun (WGS) entry which is preliminary data.</text>
</comment>
<dbReference type="InterPro" id="IPR036646">
    <property type="entry name" value="PGAM_B_sf"/>
</dbReference>
<evidence type="ECO:0000259" key="9">
    <source>
        <dbReference type="Pfam" id="PF06415"/>
    </source>
</evidence>
<keyword evidence="8" id="KW-0413">Isomerase</keyword>
<organism evidence="10">
    <name type="scientific">marine sediment metagenome</name>
    <dbReference type="NCBI Taxonomy" id="412755"/>
    <lineage>
        <taxon>unclassified sequences</taxon>
        <taxon>metagenomes</taxon>
        <taxon>ecological metagenomes</taxon>
    </lineage>
</organism>